<keyword evidence="3 4" id="KW-0472">Membrane</keyword>
<feature type="transmembrane region" description="Helical" evidence="4">
    <location>
        <begin position="171"/>
        <end position="191"/>
    </location>
</feature>
<dbReference type="Pfam" id="PF07690">
    <property type="entry name" value="MFS_1"/>
    <property type="match status" value="1"/>
</dbReference>
<accession>A0A4V3DK44</accession>
<name>A0A4V3DK44_9HYPH</name>
<organism evidence="5 6">
    <name type="scientific">Aquamicrobium defluvii</name>
    <dbReference type="NCBI Taxonomy" id="69279"/>
    <lineage>
        <taxon>Bacteria</taxon>
        <taxon>Pseudomonadati</taxon>
        <taxon>Pseudomonadota</taxon>
        <taxon>Alphaproteobacteria</taxon>
        <taxon>Hyphomicrobiales</taxon>
        <taxon>Phyllobacteriaceae</taxon>
        <taxon>Aquamicrobium</taxon>
    </lineage>
</organism>
<protein>
    <submittedName>
        <fullName evidence="5">MFS transporter</fullName>
    </submittedName>
</protein>
<feature type="transmembrane region" description="Helical" evidence="4">
    <location>
        <begin position="59"/>
        <end position="78"/>
    </location>
</feature>
<keyword evidence="1 4" id="KW-0812">Transmembrane</keyword>
<reference evidence="5 6" key="1">
    <citation type="submission" date="2019-03" db="EMBL/GenBank/DDBJ databases">
        <title>Genomic Encyclopedia of Type Strains, Phase IV (KMG-IV): sequencing the most valuable type-strain genomes for metagenomic binning, comparative biology and taxonomic classification.</title>
        <authorList>
            <person name="Goeker M."/>
        </authorList>
    </citation>
    <scope>NUCLEOTIDE SEQUENCE [LARGE SCALE GENOMIC DNA]</scope>
    <source>
        <strain evidence="5 6">DSM 11603</strain>
    </source>
</reference>
<dbReference type="Gene3D" id="1.20.1250.20">
    <property type="entry name" value="MFS general substrate transporter like domains"/>
    <property type="match status" value="1"/>
</dbReference>
<dbReference type="InterPro" id="IPR036259">
    <property type="entry name" value="MFS_trans_sf"/>
</dbReference>
<evidence type="ECO:0000313" key="5">
    <source>
        <dbReference type="EMBL" id="TDR32625.1"/>
    </source>
</evidence>
<gene>
    <name evidence="5" type="ORF">DES43_1262</name>
</gene>
<evidence type="ECO:0000256" key="4">
    <source>
        <dbReference type="SAM" id="Phobius"/>
    </source>
</evidence>
<keyword evidence="2 4" id="KW-1133">Transmembrane helix</keyword>
<dbReference type="PANTHER" id="PTHR23534:SF1">
    <property type="entry name" value="MAJOR FACILITATOR SUPERFAMILY PROTEIN"/>
    <property type="match status" value="1"/>
</dbReference>
<dbReference type="GO" id="GO:0022857">
    <property type="term" value="F:transmembrane transporter activity"/>
    <property type="evidence" value="ECO:0007669"/>
    <property type="project" value="InterPro"/>
</dbReference>
<dbReference type="Proteomes" id="UP000294958">
    <property type="component" value="Unassembled WGS sequence"/>
</dbReference>
<feature type="transmembrane region" description="Helical" evidence="4">
    <location>
        <begin position="124"/>
        <end position="150"/>
    </location>
</feature>
<feature type="transmembrane region" description="Helical" evidence="4">
    <location>
        <begin position="98"/>
        <end position="118"/>
    </location>
</feature>
<proteinExistence type="predicted"/>
<dbReference type="AlphaFoldDB" id="A0A4V3DK44"/>
<dbReference type="SUPFAM" id="SSF103473">
    <property type="entry name" value="MFS general substrate transporter"/>
    <property type="match status" value="1"/>
</dbReference>
<evidence type="ECO:0000256" key="3">
    <source>
        <dbReference type="ARBA" id="ARBA00023136"/>
    </source>
</evidence>
<keyword evidence="6" id="KW-1185">Reference proteome</keyword>
<evidence type="ECO:0000256" key="1">
    <source>
        <dbReference type="ARBA" id="ARBA00022692"/>
    </source>
</evidence>
<dbReference type="PANTHER" id="PTHR23534">
    <property type="entry name" value="MFS PERMEASE"/>
    <property type="match status" value="1"/>
</dbReference>
<dbReference type="InterPro" id="IPR011701">
    <property type="entry name" value="MFS"/>
</dbReference>
<dbReference type="EMBL" id="SNZF01000026">
    <property type="protein sequence ID" value="TDR32625.1"/>
    <property type="molecule type" value="Genomic_DNA"/>
</dbReference>
<sequence length="217" mass="22154">MSPNPALVTLPVSLYNLGLALGTIPAAIVTRHFGRRTGYLFGAGIGIISGLVATLGVIAAAFVIFCLGTFLAGFYGAYVQSYRFAATDAASDSFKARAISLVMIGGLIAAVIGPQPVIWTRDALPAALFAGSFLSQAALALLALPVLAMLRTPKIAQARTSTGDGGPLREILLTPRFALAVAAGMVSYGSMSFVMTAAPIAMVGCGFTVGGDTLLPL</sequence>
<comment type="caution">
    <text evidence="5">The sequence shown here is derived from an EMBL/GenBank/DDBJ whole genome shotgun (WGS) entry which is preliminary data.</text>
</comment>
<evidence type="ECO:0000256" key="2">
    <source>
        <dbReference type="ARBA" id="ARBA00022989"/>
    </source>
</evidence>
<evidence type="ECO:0000313" key="6">
    <source>
        <dbReference type="Proteomes" id="UP000294958"/>
    </source>
</evidence>
<feature type="transmembrane region" description="Helical" evidence="4">
    <location>
        <begin position="12"/>
        <end position="30"/>
    </location>
</feature>